<feature type="transmembrane region" description="Helical" evidence="1">
    <location>
        <begin position="6"/>
        <end position="24"/>
    </location>
</feature>
<evidence type="ECO:0000313" key="3">
    <source>
        <dbReference type="EMBL" id="GAP41688.1"/>
    </source>
</evidence>
<organism evidence="3">
    <name type="scientific">Flexilinea flocculi</name>
    <dbReference type="NCBI Taxonomy" id="1678840"/>
    <lineage>
        <taxon>Bacteria</taxon>
        <taxon>Bacillati</taxon>
        <taxon>Chloroflexota</taxon>
        <taxon>Anaerolineae</taxon>
        <taxon>Anaerolineales</taxon>
        <taxon>Anaerolineaceae</taxon>
        <taxon>Flexilinea</taxon>
    </lineage>
</organism>
<dbReference type="OrthoDB" id="146846at2"/>
<proteinExistence type="predicted"/>
<evidence type="ECO:0000256" key="1">
    <source>
        <dbReference type="SAM" id="Phobius"/>
    </source>
</evidence>
<dbReference type="Proteomes" id="UP000053370">
    <property type="component" value="Unassembled WGS sequence"/>
</dbReference>
<dbReference type="AlphaFoldDB" id="A0A0S7BYK3"/>
<accession>A0A0S7BYK3</accession>
<evidence type="ECO:0000313" key="4">
    <source>
        <dbReference type="Proteomes" id="UP000053370"/>
    </source>
</evidence>
<protein>
    <submittedName>
        <fullName evidence="3">Diguanylate cyclase</fullName>
    </submittedName>
</protein>
<keyword evidence="1" id="KW-1133">Transmembrane helix</keyword>
<dbReference type="SUPFAM" id="SSF55073">
    <property type="entry name" value="Nucleotide cyclase"/>
    <property type="match status" value="1"/>
</dbReference>
<dbReference type="InterPro" id="IPR043128">
    <property type="entry name" value="Rev_trsase/Diguanyl_cyclase"/>
</dbReference>
<name>A0A0S7BYK3_9CHLR</name>
<feature type="domain" description="GGDEF" evidence="2">
    <location>
        <begin position="153"/>
        <end position="283"/>
    </location>
</feature>
<feature type="transmembrane region" description="Helical" evidence="1">
    <location>
        <begin position="57"/>
        <end position="77"/>
    </location>
</feature>
<feature type="transmembrane region" description="Helical" evidence="1">
    <location>
        <begin position="84"/>
        <end position="103"/>
    </location>
</feature>
<gene>
    <name evidence="3" type="ORF">ATC1_131684</name>
</gene>
<keyword evidence="1" id="KW-0812">Transmembrane</keyword>
<dbReference type="Gene3D" id="3.30.70.270">
    <property type="match status" value="1"/>
</dbReference>
<evidence type="ECO:0000259" key="2">
    <source>
        <dbReference type="PROSITE" id="PS50887"/>
    </source>
</evidence>
<sequence>MDKIGFSVLLMIIYAFGLGNIDMLNISGINIYISNITYIYILFVYIIVFVFDPPKYLTMFAQTFLCVIFYTMVYYMAHTALGDLNITNFLIELLFVLIGMILASDMKSSFEEIISTSRKLAFSNIPTNVFDHNESDRIINYEINRSRRYEYPLTLLLIEPDYQSFETIKKRWKYRIMGKFFKQYLANDVLKIFYATIRETDVFVEMNDYYVIVLPNTYQQNAHFLIDRLRQSFTEKMKLSIRIGISQFPDDGLLYDDLIRVAKKNLEIQDESESGVEDKNKPD</sequence>
<dbReference type="RefSeq" id="WP_062283419.1">
    <property type="nucleotide sequence ID" value="NZ_DF968181.1"/>
</dbReference>
<keyword evidence="4" id="KW-1185">Reference proteome</keyword>
<keyword evidence="1" id="KW-0472">Membrane</keyword>
<dbReference type="InterPro" id="IPR000160">
    <property type="entry name" value="GGDEF_dom"/>
</dbReference>
<dbReference type="PROSITE" id="PS50887">
    <property type="entry name" value="GGDEF"/>
    <property type="match status" value="1"/>
</dbReference>
<feature type="transmembrane region" description="Helical" evidence="1">
    <location>
        <begin position="31"/>
        <end position="51"/>
    </location>
</feature>
<dbReference type="EMBL" id="DF968181">
    <property type="protein sequence ID" value="GAP41688.1"/>
    <property type="molecule type" value="Genomic_DNA"/>
</dbReference>
<dbReference type="STRING" id="1678840.ATC1_131684"/>
<reference evidence="3" key="1">
    <citation type="journal article" date="2015" name="Genome Announc.">
        <title>Draft Genome Sequence of Anaerolineae Strain TC1, a Novel Isolate from a Methanogenic Wastewater Treatment System.</title>
        <authorList>
            <person name="Matsuura N."/>
            <person name="Tourlousse D.M."/>
            <person name="Sun L."/>
            <person name="Toyonaga M."/>
            <person name="Kuroda K."/>
            <person name="Ohashi A."/>
            <person name="Cruz R."/>
            <person name="Yamaguchi T."/>
            <person name="Sekiguchi Y."/>
        </authorList>
    </citation>
    <scope>NUCLEOTIDE SEQUENCE [LARGE SCALE GENOMIC DNA]</scope>
    <source>
        <strain evidence="3">TC1</strain>
    </source>
</reference>
<dbReference type="InterPro" id="IPR029787">
    <property type="entry name" value="Nucleotide_cyclase"/>
</dbReference>